<comment type="function">
    <text evidence="8">Part of a membrane-bound complex that couples electron transfer with translocation of ions across the membrane.</text>
</comment>
<proteinExistence type="inferred from homology"/>
<dbReference type="InterPro" id="IPR003667">
    <property type="entry name" value="NqrDE/RnfAE"/>
</dbReference>
<comment type="subcellular location">
    <subcellularLocation>
        <location evidence="8">Cell membrane</location>
        <topology evidence="8">Multi-pass membrane protein</topology>
    </subcellularLocation>
    <subcellularLocation>
        <location evidence="1">Endomembrane system</location>
        <topology evidence="1">Multi-pass membrane protein</topology>
    </subcellularLocation>
</comment>
<dbReference type="AlphaFoldDB" id="A0A7G1HW56"/>
<feature type="transmembrane region" description="Helical" evidence="8">
    <location>
        <begin position="96"/>
        <end position="114"/>
    </location>
</feature>
<evidence type="ECO:0000256" key="5">
    <source>
        <dbReference type="ARBA" id="ARBA00022982"/>
    </source>
</evidence>
<accession>A0A7G1HW56</accession>
<dbReference type="PANTHER" id="PTHR30586:SF0">
    <property type="entry name" value="ION-TRANSLOCATING OXIDOREDUCTASE COMPLEX SUBUNIT E"/>
    <property type="match status" value="1"/>
</dbReference>
<feature type="transmembrane region" description="Helical" evidence="8">
    <location>
        <begin position="70"/>
        <end position="90"/>
    </location>
</feature>
<dbReference type="EMBL" id="AP023322">
    <property type="protein sequence ID" value="BCI62634.1"/>
    <property type="molecule type" value="Genomic_DNA"/>
</dbReference>
<dbReference type="NCBIfam" id="NF009070">
    <property type="entry name" value="PRK12405.1"/>
    <property type="match status" value="1"/>
</dbReference>
<dbReference type="GO" id="GO:0012505">
    <property type="term" value="C:endomembrane system"/>
    <property type="evidence" value="ECO:0007669"/>
    <property type="project" value="UniProtKB-SubCell"/>
</dbReference>
<dbReference type="NCBIfam" id="TIGR01948">
    <property type="entry name" value="rnfE"/>
    <property type="match status" value="1"/>
</dbReference>
<dbReference type="GO" id="GO:0022900">
    <property type="term" value="P:electron transport chain"/>
    <property type="evidence" value="ECO:0007669"/>
    <property type="project" value="UniProtKB-UniRule"/>
</dbReference>
<dbReference type="KEGG" id="copr:Cop2CBH44_09870"/>
<dbReference type="Proteomes" id="UP000594042">
    <property type="component" value="Chromosome"/>
</dbReference>
<dbReference type="EC" id="7.-.-.-" evidence="8"/>
<comment type="similarity">
    <text evidence="8">Belongs to the NqrDE/RnfAE family.</text>
</comment>
<keyword evidence="6 8" id="KW-1133">Transmembrane helix</keyword>
<keyword evidence="3 8" id="KW-0812">Transmembrane</keyword>
<evidence type="ECO:0000256" key="3">
    <source>
        <dbReference type="ARBA" id="ARBA00022692"/>
    </source>
</evidence>
<dbReference type="InterPro" id="IPR010968">
    <property type="entry name" value="RnfE"/>
</dbReference>
<keyword evidence="10" id="KW-1185">Reference proteome</keyword>
<keyword evidence="8" id="KW-1003">Cell membrane</keyword>
<evidence type="ECO:0000256" key="7">
    <source>
        <dbReference type="ARBA" id="ARBA00023136"/>
    </source>
</evidence>
<feature type="transmembrane region" description="Helical" evidence="8">
    <location>
        <begin position="126"/>
        <end position="146"/>
    </location>
</feature>
<keyword evidence="2 8" id="KW-0813">Transport</keyword>
<gene>
    <name evidence="8" type="primary">rnfE</name>
    <name evidence="9" type="ORF">Cop2CBH44_09870</name>
</gene>
<keyword evidence="7 8" id="KW-0472">Membrane</keyword>
<reference evidence="10" key="1">
    <citation type="submission" date="2020-07" db="EMBL/GenBank/DDBJ databases">
        <title>Complete genome sequencing of Coprobacter sp. strain 2CBH44.</title>
        <authorList>
            <person name="Sakamoto M."/>
            <person name="Murakami T."/>
            <person name="Mori H."/>
        </authorList>
    </citation>
    <scope>NUCLEOTIDE SEQUENCE [LARGE SCALE GENOMIC DNA]</scope>
    <source>
        <strain evidence="10">2CBH44</strain>
    </source>
</reference>
<feature type="transmembrane region" description="Helical" evidence="8">
    <location>
        <begin position="166"/>
        <end position="188"/>
    </location>
</feature>
<dbReference type="HAMAP" id="MF_00478">
    <property type="entry name" value="RsxE_RnfE"/>
    <property type="match status" value="1"/>
</dbReference>
<evidence type="ECO:0000256" key="4">
    <source>
        <dbReference type="ARBA" id="ARBA00022967"/>
    </source>
</evidence>
<organism evidence="9 10">
    <name type="scientific">Coprobacter secundus subsp. similis</name>
    <dbReference type="NCBI Taxonomy" id="2751153"/>
    <lineage>
        <taxon>Bacteria</taxon>
        <taxon>Pseudomonadati</taxon>
        <taxon>Bacteroidota</taxon>
        <taxon>Bacteroidia</taxon>
        <taxon>Bacteroidales</taxon>
        <taxon>Barnesiellaceae</taxon>
        <taxon>Coprobacter</taxon>
    </lineage>
</organism>
<evidence type="ECO:0000256" key="6">
    <source>
        <dbReference type="ARBA" id="ARBA00022989"/>
    </source>
</evidence>
<dbReference type="PANTHER" id="PTHR30586">
    <property type="entry name" value="ELECTRON TRANSPORT COMPLEX PROTEIN RNFE"/>
    <property type="match status" value="1"/>
</dbReference>
<evidence type="ECO:0000256" key="1">
    <source>
        <dbReference type="ARBA" id="ARBA00004127"/>
    </source>
</evidence>
<dbReference type="RefSeq" id="WP_021931292.1">
    <property type="nucleotide sequence ID" value="NZ_AP023322.1"/>
</dbReference>
<name>A0A7G1HW56_9BACT</name>
<keyword evidence="4 8" id="KW-1278">Translocase</keyword>
<sequence length="196" mass="21131">MNKLKIILNGITKENPTFVLLLGMCPTLGTTTSAENGMGMGLATMFVLICSNIVISLIKNIIPDKVRIPAFIVIIATFVTVLEMCMKAYVPALYSSLGLFIPLIVVNCIVLGRAESFAAKHGWFDSLLDGLGIGIGFTLALTLLGALREFLGTGKIFNMTLFPENYGILIFILAPGAFIALGYLIVIVNKLKSNKQ</sequence>
<evidence type="ECO:0000313" key="10">
    <source>
        <dbReference type="Proteomes" id="UP000594042"/>
    </source>
</evidence>
<keyword evidence="5 8" id="KW-0249">Electron transport</keyword>
<dbReference type="GO" id="GO:0005886">
    <property type="term" value="C:plasma membrane"/>
    <property type="evidence" value="ECO:0007669"/>
    <property type="project" value="UniProtKB-SubCell"/>
</dbReference>
<evidence type="ECO:0000313" key="9">
    <source>
        <dbReference type="EMBL" id="BCI62634.1"/>
    </source>
</evidence>
<feature type="transmembrane region" description="Helical" evidence="8">
    <location>
        <begin position="39"/>
        <end position="58"/>
    </location>
</feature>
<protein>
    <recommendedName>
        <fullName evidence="8">Ion-translocating oxidoreductase complex subunit E</fullName>
        <ecNumber evidence="8">7.-.-.-</ecNumber>
    </recommendedName>
    <alternativeName>
        <fullName evidence="8">Rnf electron transport complex subunit E</fullName>
    </alternativeName>
</protein>
<evidence type="ECO:0000256" key="2">
    <source>
        <dbReference type="ARBA" id="ARBA00022448"/>
    </source>
</evidence>
<dbReference type="PIRSF" id="PIRSF006102">
    <property type="entry name" value="NQR_DE"/>
    <property type="match status" value="1"/>
</dbReference>
<dbReference type="Pfam" id="PF02508">
    <property type="entry name" value="Rnf-Nqr"/>
    <property type="match status" value="1"/>
</dbReference>
<comment type="subunit">
    <text evidence="8">The complex is composed of six subunits: RnfA, RnfB, RnfC, RnfD, RnfE and RnfG.</text>
</comment>
<evidence type="ECO:0000256" key="8">
    <source>
        <dbReference type="HAMAP-Rule" id="MF_00478"/>
    </source>
</evidence>